<evidence type="ECO:0000313" key="1">
    <source>
        <dbReference type="EMBL" id="VDM54418.1"/>
    </source>
</evidence>
<protein>
    <submittedName>
        <fullName evidence="1 3">Uncharacterized protein</fullName>
    </submittedName>
</protein>
<proteinExistence type="predicted"/>
<gene>
    <name evidence="1" type="ORF">ACOC_LOCUS2833</name>
</gene>
<dbReference type="Proteomes" id="UP000267027">
    <property type="component" value="Unassembled WGS sequence"/>
</dbReference>
<dbReference type="WBParaSite" id="ACOC_0000283201-mRNA-1">
    <property type="protein sequence ID" value="ACOC_0000283201-mRNA-1"/>
    <property type="gene ID" value="ACOC_0000283201"/>
</dbReference>
<dbReference type="AlphaFoldDB" id="A0A0R3PF98"/>
<accession>A0A0R3PF98</accession>
<dbReference type="EMBL" id="UYYA01000654">
    <property type="protein sequence ID" value="VDM54418.1"/>
    <property type="molecule type" value="Genomic_DNA"/>
</dbReference>
<reference evidence="1 2" key="2">
    <citation type="submission" date="2018-11" db="EMBL/GenBank/DDBJ databases">
        <authorList>
            <consortium name="Pathogen Informatics"/>
        </authorList>
    </citation>
    <scope>NUCLEOTIDE SEQUENCE [LARGE SCALE GENOMIC DNA]</scope>
    <source>
        <strain evidence="1 2">Costa Rica</strain>
    </source>
</reference>
<sequence>MIWTSRDNVASQLPGILRSGVAVRSFVQRLLMQAVIDVLEEQGRRAGLFPDVTSAILAQLNVQTNYAPLQCDNVLVNPAMNDQIMG</sequence>
<reference evidence="3" key="1">
    <citation type="submission" date="2017-02" db="UniProtKB">
        <authorList>
            <consortium name="WormBaseParasite"/>
        </authorList>
    </citation>
    <scope>IDENTIFICATION</scope>
</reference>
<evidence type="ECO:0000313" key="3">
    <source>
        <dbReference type="WBParaSite" id="ACOC_0000283201-mRNA-1"/>
    </source>
</evidence>
<keyword evidence="2" id="KW-1185">Reference proteome</keyword>
<name>A0A0R3PF98_ANGCS</name>
<dbReference type="OrthoDB" id="10397750at2759"/>
<organism evidence="3">
    <name type="scientific">Angiostrongylus costaricensis</name>
    <name type="common">Nematode worm</name>
    <dbReference type="NCBI Taxonomy" id="334426"/>
    <lineage>
        <taxon>Eukaryota</taxon>
        <taxon>Metazoa</taxon>
        <taxon>Ecdysozoa</taxon>
        <taxon>Nematoda</taxon>
        <taxon>Chromadorea</taxon>
        <taxon>Rhabditida</taxon>
        <taxon>Rhabditina</taxon>
        <taxon>Rhabditomorpha</taxon>
        <taxon>Strongyloidea</taxon>
        <taxon>Metastrongylidae</taxon>
        <taxon>Angiostrongylus</taxon>
    </lineage>
</organism>
<evidence type="ECO:0000313" key="2">
    <source>
        <dbReference type="Proteomes" id="UP000267027"/>
    </source>
</evidence>